<keyword evidence="4" id="KW-0472">Membrane</keyword>
<evidence type="ECO:0000259" key="7">
    <source>
        <dbReference type="Pfam" id="PF15615"/>
    </source>
</evidence>
<keyword evidence="9" id="KW-1185">Reference proteome</keyword>
<dbReference type="EMBL" id="AP017312">
    <property type="protein sequence ID" value="BAU29078.1"/>
    <property type="molecule type" value="Genomic_DNA"/>
</dbReference>
<dbReference type="KEGG" id="asoc:CB4_03256"/>
<dbReference type="AlphaFoldDB" id="A0A0U5BBT1"/>
<evidence type="ECO:0000256" key="1">
    <source>
        <dbReference type="ARBA" id="ARBA00004141"/>
    </source>
</evidence>
<keyword evidence="2" id="KW-0812">Transmembrane</keyword>
<sequence length="609" mass="71816">MKQKSVGTGVLLALFLGGIGAHHFYVGKYIRGALYLLFCWTYVPIFLGFIDSLFMRRWVEQLNGDALPVKVEEVEMIKENPRKTVEPVSISMPPFYNETELILSEFQHLKIPMHILEEIKSIGQPHRSRSGTYIEFSTYHSGFIKNSLQYSQCVGRKCFHIPLQAYYTTFDHLDDQQKAWYFYWRSQVLQGNYLDTDMSYIFLFVYELINYSFNQNAAFNISMIVRLYESYKERHPKLEYYLLQWKEDFLHEIALAENKAVNRIEESSRFSIYEKVKEKEEQLHKVSFTLWKPYIADYRETQFFQQNKNKIYKVFKESLPLLQSSYASDQKKILEEWMPIKMKEETRYLFGGAVMGRKAREYKVQVAERMPTEKMYKQITALFRMSENVARTLAGEKRKIKVLVENLPEDMEEKMIEKFSQQNTTGSKQKSRFVKVQEKSEVAEGGIIPRRSEEEALPKLAIEFNIERIQQLDKESQELQQIFEERFTDHEEEEMVVASVKEKEAKEENSFILPLSVFDTDEEDGEGFLEELSEIEIEFLQGFKHLRRNAQEATRFLKGKGIMLGMFLDALNEKADEYLGDNLIEQDGDELEITEEYTYILAKLQEVTS</sequence>
<dbReference type="OrthoDB" id="2663344at2"/>
<feature type="domain" description="TM2" evidence="5">
    <location>
        <begin position="3"/>
        <end position="51"/>
    </location>
</feature>
<keyword evidence="3" id="KW-1133">Transmembrane helix</keyword>
<organism evidence="8 9">
    <name type="scientific">Aneurinibacillus soli</name>
    <dbReference type="NCBI Taxonomy" id="1500254"/>
    <lineage>
        <taxon>Bacteria</taxon>
        <taxon>Bacillati</taxon>
        <taxon>Bacillota</taxon>
        <taxon>Bacilli</taxon>
        <taxon>Bacillales</taxon>
        <taxon>Paenibacillaceae</taxon>
        <taxon>Aneurinibacillus group</taxon>
        <taxon>Aneurinibacillus</taxon>
    </lineage>
</organism>
<dbReference type="InterPro" id="IPR028932">
    <property type="entry name" value="TerB-C"/>
</dbReference>
<evidence type="ECO:0000313" key="9">
    <source>
        <dbReference type="Proteomes" id="UP000217696"/>
    </source>
</evidence>
<name>A0A0U5BBT1_9BACL</name>
<dbReference type="InterPro" id="IPR025266">
    <property type="entry name" value="TerB_N"/>
</dbReference>
<evidence type="ECO:0000256" key="3">
    <source>
        <dbReference type="ARBA" id="ARBA00022989"/>
    </source>
</evidence>
<evidence type="ECO:0000256" key="4">
    <source>
        <dbReference type="ARBA" id="ARBA00023136"/>
    </source>
</evidence>
<protein>
    <submittedName>
        <fullName evidence="8">TM2 domain protein</fullName>
    </submittedName>
</protein>
<reference evidence="8 9" key="1">
    <citation type="submission" date="2015-12" db="EMBL/GenBank/DDBJ databases">
        <title>Genome sequence of Aneurinibacillus soli.</title>
        <authorList>
            <person name="Lee J.S."/>
            <person name="Lee K.C."/>
            <person name="Kim K.K."/>
            <person name="Lee B.W."/>
        </authorList>
    </citation>
    <scope>NUCLEOTIDE SEQUENCE [LARGE SCALE GENOMIC DNA]</scope>
    <source>
        <strain evidence="8 9">CB4</strain>
    </source>
</reference>
<evidence type="ECO:0000259" key="6">
    <source>
        <dbReference type="Pfam" id="PF13208"/>
    </source>
</evidence>
<dbReference type="Pfam" id="PF05154">
    <property type="entry name" value="TM2"/>
    <property type="match status" value="1"/>
</dbReference>
<proteinExistence type="predicted"/>
<accession>A0A0U5BBT1</accession>
<evidence type="ECO:0000259" key="5">
    <source>
        <dbReference type="Pfam" id="PF05154"/>
    </source>
</evidence>
<dbReference type="Pfam" id="PF15615">
    <property type="entry name" value="TerB_C"/>
    <property type="match status" value="1"/>
</dbReference>
<dbReference type="Pfam" id="PF13208">
    <property type="entry name" value="TerB_N"/>
    <property type="match status" value="1"/>
</dbReference>
<dbReference type="RefSeq" id="WP_096466786.1">
    <property type="nucleotide sequence ID" value="NZ_AP017312.1"/>
</dbReference>
<evidence type="ECO:0000313" key="8">
    <source>
        <dbReference type="EMBL" id="BAU29078.1"/>
    </source>
</evidence>
<dbReference type="InterPro" id="IPR007829">
    <property type="entry name" value="TM2"/>
</dbReference>
<comment type="subcellular location">
    <subcellularLocation>
        <location evidence="1">Membrane</location>
        <topology evidence="1">Multi-pass membrane protein</topology>
    </subcellularLocation>
</comment>
<feature type="domain" description="TerB N-terminal" evidence="6">
    <location>
        <begin position="137"/>
        <end position="290"/>
    </location>
</feature>
<evidence type="ECO:0000256" key="2">
    <source>
        <dbReference type="ARBA" id="ARBA00022692"/>
    </source>
</evidence>
<feature type="domain" description="TerB-C" evidence="7">
    <location>
        <begin position="458"/>
        <end position="598"/>
    </location>
</feature>
<dbReference type="GO" id="GO:0016020">
    <property type="term" value="C:membrane"/>
    <property type="evidence" value="ECO:0007669"/>
    <property type="project" value="UniProtKB-SubCell"/>
</dbReference>
<dbReference type="Proteomes" id="UP000217696">
    <property type="component" value="Chromosome"/>
</dbReference>
<gene>
    <name evidence="8" type="ORF">CB4_03256</name>
</gene>